<evidence type="ECO:0000256" key="2">
    <source>
        <dbReference type="ARBA" id="ARBA00023157"/>
    </source>
</evidence>
<protein>
    <submittedName>
        <fullName evidence="5">LamG domain-containing protein</fullName>
    </submittedName>
</protein>
<dbReference type="Pfam" id="PF13385">
    <property type="entry name" value="Laminin_G_3"/>
    <property type="match status" value="1"/>
</dbReference>
<evidence type="ECO:0000313" key="5">
    <source>
        <dbReference type="EMBL" id="MCS5733872.1"/>
    </source>
</evidence>
<keyword evidence="1" id="KW-0732">Signal</keyword>
<proteinExistence type="predicted"/>
<dbReference type="Proteomes" id="UP001165586">
    <property type="component" value="Unassembled WGS sequence"/>
</dbReference>
<reference evidence="5" key="1">
    <citation type="submission" date="2022-08" db="EMBL/GenBank/DDBJ databases">
        <authorList>
            <person name="Deng Y."/>
            <person name="Han X.-F."/>
            <person name="Zhang Y.-Q."/>
        </authorList>
    </citation>
    <scope>NUCLEOTIDE SEQUENCE</scope>
    <source>
        <strain evidence="5">CPCC 203386</strain>
    </source>
</reference>
<evidence type="ECO:0000259" key="4">
    <source>
        <dbReference type="SMART" id="SM00560"/>
    </source>
</evidence>
<evidence type="ECO:0000256" key="1">
    <source>
        <dbReference type="ARBA" id="ARBA00022729"/>
    </source>
</evidence>
<dbReference type="SMART" id="SM00560">
    <property type="entry name" value="LamGL"/>
    <property type="match status" value="1"/>
</dbReference>
<evidence type="ECO:0000256" key="3">
    <source>
        <dbReference type="SAM" id="MobiDB-lite"/>
    </source>
</evidence>
<sequence length="1100" mass="114995">MPDPAEMPAATTPSGDTLPAPVEADAPPPTAESAASLQALSAGHNVVVDSLTTETTLIEALPDGTFQMTSTAVPSRVKQDDQWVDVDTTLGDANGGYLAPAVTAVPVRFSAGGSGPVAQIQLPSGDWFSESWELGILPAPTIEGSIATYENVIPDVDLRLTATATGMTEVLVVKTAKAAADSRIETLKLKVSGASIATAPSGGTIAAPSGSDAINQLRGGSPTVDEVDAESMLHSNEPVMWDSSDPTSGPEGPGGNTVAAPVDSMITGGNTLALDVASITKDDATTYPLYIDPDWGSGNIQAWSINQTYPDTHYWNVPDDSDERGNQIVGFLPAGWTEPYPGDGRQQWGRSFWQLSTAGSAGKHIIQARFNVRQSWNSSCASTGVRLFRATNIPSAGASWNESVGVVYNGPSDVVSTNYGSHCAGPSWVGMNATQAVIDNSTGAAIILALAASDETNESWKRFNLDAQLIVTYNTPPNNPANPRFISPARRCGTSGDPVYLNANVPVTLAADVSDPDGQNVAGQYRIMEGNNGSINKMTPYTTGYGGAGPSSVNLNLATMGLLEDHLYAWGVTTLDQYPLPGGGNGHDPSQEALCFFKIDNTPPPAPTVTLPPGGATVGVGIGGITITSSPSDRVATFAYWWAPDHVLFPKPAIPVFQADPRTVLPACESAYGGVDFVCPDSTGKAVITAAPIAMTSTLWVASYDRAGNVSGSTPPNSGNGVNVNAGIDTINVSFNVGHGWNTDGLPTPLTDLADGNTNTTGSPQNRQMALQFTTGFSRTTTATLPKIGYPTPVLDFHGLAALIRSNSGPDHGAFAESTGPGGYRFEQVLGQLGQLENPVGATPPNSKLLYSCALPGGDDMTSDRSDCEGTGVTGARLGYIWTTAAAAVDAGGPGAIARQLYRCRVGADHFDSLSSTCEGWASDGPRGWVVNLDKVQTTDRPIDTTQSFTVSAWVNPLDQSHSSRYQTIMSQDGASYAGFYLMTTPGGVLRFCMRSQVTLATDCAVAPTATSPNTWVFVTGVWDRANKQIRLYVNKKLVTTNSHSLSPGETTASGRLSVGSAVTNNARTNMWSGNILYPSIFPGVADSSQLDNLMYLGQP</sequence>
<feature type="domain" description="LamG-like jellyroll fold" evidence="4">
    <location>
        <begin position="947"/>
        <end position="1071"/>
    </location>
</feature>
<dbReference type="RefSeq" id="WP_259538728.1">
    <property type="nucleotide sequence ID" value="NZ_JANLCJ010000003.1"/>
</dbReference>
<dbReference type="Gene3D" id="2.60.120.200">
    <property type="match status" value="1"/>
</dbReference>
<feature type="region of interest" description="Disordered" evidence="3">
    <location>
        <begin position="237"/>
        <end position="258"/>
    </location>
</feature>
<feature type="region of interest" description="Disordered" evidence="3">
    <location>
        <begin position="1"/>
        <end position="30"/>
    </location>
</feature>
<evidence type="ECO:0000313" key="6">
    <source>
        <dbReference type="Proteomes" id="UP001165586"/>
    </source>
</evidence>
<keyword evidence="2" id="KW-1015">Disulfide bond</keyword>
<accession>A0ABT2H1T8</accession>
<gene>
    <name evidence="5" type="ORF">N1032_08985</name>
</gene>
<keyword evidence="6" id="KW-1185">Reference proteome</keyword>
<organism evidence="5 6">
    <name type="scientific">Herbiconiux daphne</name>
    <dbReference type="NCBI Taxonomy" id="2970914"/>
    <lineage>
        <taxon>Bacteria</taxon>
        <taxon>Bacillati</taxon>
        <taxon>Actinomycetota</taxon>
        <taxon>Actinomycetes</taxon>
        <taxon>Micrococcales</taxon>
        <taxon>Microbacteriaceae</taxon>
        <taxon>Herbiconiux</taxon>
    </lineage>
</organism>
<dbReference type="EMBL" id="JANLCJ010000003">
    <property type="protein sequence ID" value="MCS5733872.1"/>
    <property type="molecule type" value="Genomic_DNA"/>
</dbReference>
<name>A0ABT2H1T8_9MICO</name>
<comment type="caution">
    <text evidence="5">The sequence shown here is derived from an EMBL/GenBank/DDBJ whole genome shotgun (WGS) entry which is preliminary data.</text>
</comment>
<dbReference type="InterPro" id="IPR006558">
    <property type="entry name" value="LamG-like"/>
</dbReference>
<dbReference type="InterPro" id="IPR013320">
    <property type="entry name" value="ConA-like_dom_sf"/>
</dbReference>
<dbReference type="SUPFAM" id="SSF49899">
    <property type="entry name" value="Concanavalin A-like lectins/glucanases"/>
    <property type="match status" value="1"/>
</dbReference>